<keyword evidence="17" id="KW-0753">Steroid metabolism</keyword>
<keyword evidence="8" id="KW-0256">Endoplasmic reticulum</keyword>
<dbReference type="PROSITE" id="PS01017">
    <property type="entry name" value="STEROL_REDUCT_1"/>
    <property type="match status" value="1"/>
</dbReference>
<evidence type="ECO:0000256" key="3">
    <source>
        <dbReference type="ARBA" id="ARBA00005402"/>
    </source>
</evidence>
<dbReference type="GO" id="GO:0006695">
    <property type="term" value="P:cholesterol biosynthetic process"/>
    <property type="evidence" value="ECO:0007669"/>
    <property type="project" value="UniProtKB-KW"/>
</dbReference>
<sequence length="489" mass="56400">MVTTRSHSNGTDAVNRKTNSSKKTHAENGDLDMLSNGLNEYKENYEKLSQSKYNQFLRRFFHNTLVPVFLMLFVPNLMTFLWYTAFRCDGSYSKFISVFSGRSVFEGLHVIWSETSLGSTTISAILIGYCIYALAMMKLLPGKMVTGPLTPKGNTPVYKDNGFLFFVVTMILFVVLTVVLKQFGLTPTIVYDRYDEVLNTLSIFSFVFCWFLYFKGLFAPSSSDSGSSGNLIFDYYWGTELYPRVFGFDIKTFTNCRFGMMVWALLVSIFALKSYELYGFVDSMFVCAVLQLIYITKFFWWESGYLRTIDIMLDRAGFYICWGCLVYIPGLYTSVSLYNVTQPVHLGPVLTTIFLTMGILSIVINYNADLQKQEVRYANGECLVWGRKPTIIRATYQLENGDVKESILLASGWWGLSRHFHYIPEIMLAFFWTVPALFNNIMPYSYVIFLVILLIHRSYRDDEKCGNKYGDYWLEYCKKVPHRIVPGLF</sequence>
<keyword evidence="26" id="KW-1185">Reference proteome</keyword>
<evidence type="ECO:0000256" key="19">
    <source>
        <dbReference type="ARBA" id="ARBA00039984"/>
    </source>
</evidence>
<comment type="pathway">
    <text evidence="2">Steroid biosynthesis; cholesterol biosynthesis.</text>
</comment>
<dbReference type="AlphaFoldDB" id="A0AAN8K4G9"/>
<keyword evidence="16" id="KW-1207">Sterol metabolism</keyword>
<dbReference type="Pfam" id="PF01222">
    <property type="entry name" value="ERG4_ERG24"/>
    <property type="match status" value="1"/>
</dbReference>
<comment type="subcellular location">
    <subcellularLocation>
        <location evidence="1">Endoplasmic reticulum membrane</location>
        <topology evidence="1">Multi-pass membrane protein</topology>
    </subcellularLocation>
</comment>
<evidence type="ECO:0000256" key="23">
    <source>
        <dbReference type="SAM" id="MobiDB-lite"/>
    </source>
</evidence>
<dbReference type="PROSITE" id="PS01018">
    <property type="entry name" value="STEROL_REDUCT_2"/>
    <property type="match status" value="1"/>
</dbReference>
<keyword evidence="4" id="KW-0444">Lipid biosynthesis</keyword>
<keyword evidence="9" id="KW-0521">NADP</keyword>
<feature type="transmembrane region" description="Helical" evidence="24">
    <location>
        <begin position="252"/>
        <end position="271"/>
    </location>
</feature>
<dbReference type="PANTHER" id="PTHR21257">
    <property type="entry name" value="DELTA(14)-STEROL REDUCTASE"/>
    <property type="match status" value="1"/>
</dbReference>
<dbReference type="InterPro" id="IPR001171">
    <property type="entry name" value="ERG24_DHCR-like"/>
</dbReference>
<dbReference type="GO" id="GO:0047598">
    <property type="term" value="F:7-dehydrocholesterol reductase activity"/>
    <property type="evidence" value="ECO:0007669"/>
    <property type="project" value="UniProtKB-EC"/>
</dbReference>
<evidence type="ECO:0000256" key="8">
    <source>
        <dbReference type="ARBA" id="ARBA00022824"/>
    </source>
</evidence>
<dbReference type="Gene3D" id="1.20.120.1630">
    <property type="match status" value="1"/>
</dbReference>
<comment type="catalytic activity">
    <reaction evidence="22">
        <text>7-dehydrodesmosterol + NADPH + H(+) = desmosterol + NADP(+)</text>
        <dbReference type="Rhea" id="RHEA:46740"/>
        <dbReference type="ChEBI" id="CHEBI:15378"/>
        <dbReference type="ChEBI" id="CHEBI:17737"/>
        <dbReference type="ChEBI" id="CHEBI:27910"/>
        <dbReference type="ChEBI" id="CHEBI:57783"/>
        <dbReference type="ChEBI" id="CHEBI:58349"/>
    </reaction>
    <physiologicalReaction direction="left-to-right" evidence="22">
        <dbReference type="Rhea" id="RHEA:46741"/>
    </physiologicalReaction>
</comment>
<comment type="caution">
    <text evidence="25">The sequence shown here is derived from an EMBL/GenBank/DDBJ whole genome shotgun (WGS) entry which is preliminary data.</text>
</comment>
<accession>A0AAN8K4G9</accession>
<reference evidence="25 26" key="1">
    <citation type="submission" date="2024-01" db="EMBL/GenBank/DDBJ databases">
        <title>The genome of the rayed Mediterranean limpet Patella caerulea (Linnaeus, 1758).</title>
        <authorList>
            <person name="Anh-Thu Weber A."/>
            <person name="Halstead-Nussloch G."/>
        </authorList>
    </citation>
    <scope>NUCLEOTIDE SEQUENCE [LARGE SCALE GENOMIC DNA]</scope>
    <source>
        <strain evidence="25">AATW-2023a</strain>
        <tissue evidence="25">Whole specimen</tissue>
    </source>
</reference>
<feature type="region of interest" description="Disordered" evidence="23">
    <location>
        <begin position="1"/>
        <end position="31"/>
    </location>
</feature>
<evidence type="ECO:0000256" key="12">
    <source>
        <dbReference type="ARBA" id="ARBA00023002"/>
    </source>
</evidence>
<feature type="transmembrane region" description="Helical" evidence="24">
    <location>
        <begin position="197"/>
        <end position="214"/>
    </location>
</feature>
<evidence type="ECO:0000313" key="25">
    <source>
        <dbReference type="EMBL" id="KAK6189043.1"/>
    </source>
</evidence>
<feature type="transmembrane region" description="Helical" evidence="24">
    <location>
        <begin position="162"/>
        <end position="185"/>
    </location>
</feature>
<keyword evidence="10" id="KW-0752">Steroid biosynthesis</keyword>
<dbReference type="FunFam" id="1.20.120.1630:FF:000006">
    <property type="entry name" value="Putative 7-dehydrocholesterol reductase"/>
    <property type="match status" value="1"/>
</dbReference>
<dbReference type="GO" id="GO:0016132">
    <property type="term" value="P:brassinosteroid biosynthetic process"/>
    <property type="evidence" value="ECO:0007669"/>
    <property type="project" value="TreeGrafter"/>
</dbReference>
<keyword evidence="12" id="KW-0560">Oxidoreductase</keyword>
<dbReference type="EMBL" id="JAZGQO010000003">
    <property type="protein sequence ID" value="KAK6189043.1"/>
    <property type="molecule type" value="Genomic_DNA"/>
</dbReference>
<keyword evidence="15 24" id="KW-0472">Membrane</keyword>
<evidence type="ECO:0000256" key="24">
    <source>
        <dbReference type="SAM" id="Phobius"/>
    </source>
</evidence>
<evidence type="ECO:0000256" key="10">
    <source>
        <dbReference type="ARBA" id="ARBA00022955"/>
    </source>
</evidence>
<keyword evidence="7" id="KW-0152">Cholesterol biosynthesis</keyword>
<evidence type="ECO:0000256" key="6">
    <source>
        <dbReference type="ARBA" id="ARBA00022692"/>
    </source>
</evidence>
<protein>
    <recommendedName>
        <fullName evidence="19">7-dehydrocholesterol reductase</fullName>
        <ecNumber evidence="18">1.3.1.21</ecNumber>
    </recommendedName>
    <alternativeName>
        <fullName evidence="20">Sterol Delta(7)-reductase</fullName>
    </alternativeName>
</protein>
<keyword evidence="14" id="KW-0443">Lipid metabolism</keyword>
<evidence type="ECO:0000256" key="9">
    <source>
        <dbReference type="ARBA" id="ARBA00022857"/>
    </source>
</evidence>
<name>A0AAN8K4G9_PATCE</name>
<keyword evidence="5" id="KW-0153">Cholesterol metabolism</keyword>
<dbReference type="EC" id="1.3.1.21" evidence="18"/>
<proteinExistence type="inferred from homology"/>
<keyword evidence="6 24" id="KW-0812">Transmembrane</keyword>
<keyword evidence="11 24" id="KW-1133">Transmembrane helix</keyword>
<feature type="transmembrane region" description="Helical" evidence="24">
    <location>
        <begin position="122"/>
        <end position="141"/>
    </location>
</feature>
<evidence type="ECO:0000256" key="15">
    <source>
        <dbReference type="ARBA" id="ARBA00023136"/>
    </source>
</evidence>
<comment type="catalytic activity">
    <reaction evidence="21">
        <text>cholesterol + NADP(+) = 7-dehydrocholesterol + NADPH + H(+)</text>
        <dbReference type="Rhea" id="RHEA:23984"/>
        <dbReference type="ChEBI" id="CHEBI:15378"/>
        <dbReference type="ChEBI" id="CHEBI:16113"/>
        <dbReference type="ChEBI" id="CHEBI:17759"/>
        <dbReference type="ChEBI" id="CHEBI:57783"/>
        <dbReference type="ChEBI" id="CHEBI:58349"/>
        <dbReference type="EC" id="1.3.1.21"/>
    </reaction>
    <physiologicalReaction direction="right-to-left" evidence="21">
        <dbReference type="Rhea" id="RHEA:23986"/>
    </physiologicalReaction>
</comment>
<feature type="transmembrane region" description="Helical" evidence="24">
    <location>
        <begin position="344"/>
        <end position="366"/>
    </location>
</feature>
<evidence type="ECO:0000256" key="13">
    <source>
        <dbReference type="ARBA" id="ARBA00023011"/>
    </source>
</evidence>
<evidence type="ECO:0000256" key="1">
    <source>
        <dbReference type="ARBA" id="ARBA00004477"/>
    </source>
</evidence>
<evidence type="ECO:0000256" key="22">
    <source>
        <dbReference type="ARBA" id="ARBA00047826"/>
    </source>
</evidence>
<evidence type="ECO:0000256" key="2">
    <source>
        <dbReference type="ARBA" id="ARBA00004770"/>
    </source>
</evidence>
<organism evidence="25 26">
    <name type="scientific">Patella caerulea</name>
    <name type="common">Rayed Mediterranean limpet</name>
    <dbReference type="NCBI Taxonomy" id="87958"/>
    <lineage>
        <taxon>Eukaryota</taxon>
        <taxon>Metazoa</taxon>
        <taxon>Spiralia</taxon>
        <taxon>Lophotrochozoa</taxon>
        <taxon>Mollusca</taxon>
        <taxon>Gastropoda</taxon>
        <taxon>Patellogastropoda</taxon>
        <taxon>Patelloidea</taxon>
        <taxon>Patellidae</taxon>
        <taxon>Patella</taxon>
    </lineage>
</organism>
<evidence type="ECO:0000256" key="5">
    <source>
        <dbReference type="ARBA" id="ARBA00022548"/>
    </source>
</evidence>
<keyword evidence="13" id="KW-0756">Sterol biosynthesis</keyword>
<dbReference type="GO" id="GO:0005789">
    <property type="term" value="C:endoplasmic reticulum membrane"/>
    <property type="evidence" value="ECO:0007669"/>
    <property type="project" value="UniProtKB-SubCell"/>
</dbReference>
<evidence type="ECO:0000256" key="17">
    <source>
        <dbReference type="ARBA" id="ARBA00023221"/>
    </source>
</evidence>
<dbReference type="Proteomes" id="UP001347796">
    <property type="component" value="Unassembled WGS sequence"/>
</dbReference>
<evidence type="ECO:0000256" key="7">
    <source>
        <dbReference type="ARBA" id="ARBA00022778"/>
    </source>
</evidence>
<gene>
    <name evidence="25" type="ORF">SNE40_005092</name>
</gene>
<evidence type="ECO:0000256" key="11">
    <source>
        <dbReference type="ARBA" id="ARBA00022989"/>
    </source>
</evidence>
<evidence type="ECO:0000256" key="4">
    <source>
        <dbReference type="ARBA" id="ARBA00022516"/>
    </source>
</evidence>
<feature type="transmembrane region" description="Helical" evidence="24">
    <location>
        <begin position="60"/>
        <end position="83"/>
    </location>
</feature>
<evidence type="ECO:0000256" key="14">
    <source>
        <dbReference type="ARBA" id="ARBA00023098"/>
    </source>
</evidence>
<evidence type="ECO:0000256" key="18">
    <source>
        <dbReference type="ARBA" id="ARBA00038851"/>
    </source>
</evidence>
<evidence type="ECO:0000256" key="20">
    <source>
        <dbReference type="ARBA" id="ARBA00042688"/>
    </source>
</evidence>
<evidence type="ECO:0000256" key="16">
    <source>
        <dbReference type="ARBA" id="ARBA00023166"/>
    </source>
</evidence>
<dbReference type="PANTHER" id="PTHR21257:SF38">
    <property type="entry name" value="7-DEHYDROCHOLESTEROL REDUCTASE"/>
    <property type="match status" value="1"/>
</dbReference>
<evidence type="ECO:0000313" key="26">
    <source>
        <dbReference type="Proteomes" id="UP001347796"/>
    </source>
</evidence>
<feature type="transmembrane region" description="Helical" evidence="24">
    <location>
        <begin position="277"/>
        <end position="295"/>
    </location>
</feature>
<comment type="similarity">
    <text evidence="3">Belongs to the ERG4/ERG24 family.</text>
</comment>
<feature type="compositionally biased region" description="Polar residues" evidence="23">
    <location>
        <begin position="1"/>
        <end position="18"/>
    </location>
</feature>
<feature type="transmembrane region" description="Helical" evidence="24">
    <location>
        <begin position="316"/>
        <end position="338"/>
    </location>
</feature>
<evidence type="ECO:0000256" key="21">
    <source>
        <dbReference type="ARBA" id="ARBA00047795"/>
    </source>
</evidence>
<dbReference type="InterPro" id="IPR018083">
    <property type="entry name" value="Sterol_reductase_CS"/>
</dbReference>